<dbReference type="KEGG" id="pbs:Plabr_0270"/>
<dbReference type="RefSeq" id="WP_013626643.1">
    <property type="nucleotide sequence ID" value="NC_015174.1"/>
</dbReference>
<dbReference type="Proteomes" id="UP000006860">
    <property type="component" value="Chromosome"/>
</dbReference>
<evidence type="ECO:0000313" key="3">
    <source>
        <dbReference type="Proteomes" id="UP000006860"/>
    </source>
</evidence>
<keyword evidence="1" id="KW-0472">Membrane</keyword>
<gene>
    <name evidence="2" type="ordered locus">Plabr_0270</name>
</gene>
<evidence type="ECO:0000313" key="2">
    <source>
        <dbReference type="EMBL" id="ADY57899.1"/>
    </source>
</evidence>
<dbReference type="AlphaFoldDB" id="F0SPJ5"/>
<organism evidence="2 3">
    <name type="scientific">Rubinisphaera brasiliensis (strain ATCC 49424 / DSM 5305 / JCM 21570 / IAM 15109 / NBRC 103401 / IFAM 1448)</name>
    <name type="common">Planctomyces brasiliensis</name>
    <dbReference type="NCBI Taxonomy" id="756272"/>
    <lineage>
        <taxon>Bacteria</taxon>
        <taxon>Pseudomonadati</taxon>
        <taxon>Planctomycetota</taxon>
        <taxon>Planctomycetia</taxon>
        <taxon>Planctomycetales</taxon>
        <taxon>Planctomycetaceae</taxon>
        <taxon>Rubinisphaera</taxon>
    </lineage>
</organism>
<keyword evidence="1" id="KW-1133">Transmembrane helix</keyword>
<reference evidence="3" key="1">
    <citation type="submission" date="2011-02" db="EMBL/GenBank/DDBJ databases">
        <title>The complete genome of Planctomyces brasiliensis DSM 5305.</title>
        <authorList>
            <person name="Lucas S."/>
            <person name="Copeland A."/>
            <person name="Lapidus A."/>
            <person name="Bruce D."/>
            <person name="Goodwin L."/>
            <person name="Pitluck S."/>
            <person name="Kyrpides N."/>
            <person name="Mavromatis K."/>
            <person name="Pagani I."/>
            <person name="Ivanova N."/>
            <person name="Ovchinnikova G."/>
            <person name="Lu M."/>
            <person name="Detter J.C."/>
            <person name="Han C."/>
            <person name="Land M."/>
            <person name="Hauser L."/>
            <person name="Markowitz V."/>
            <person name="Cheng J.-F."/>
            <person name="Hugenholtz P."/>
            <person name="Woyke T."/>
            <person name="Wu D."/>
            <person name="Tindall B."/>
            <person name="Pomrenke H.G."/>
            <person name="Brambilla E."/>
            <person name="Klenk H.-P."/>
            <person name="Eisen J.A."/>
        </authorList>
    </citation>
    <scope>NUCLEOTIDE SEQUENCE [LARGE SCALE GENOMIC DNA]</scope>
    <source>
        <strain evidence="3">ATCC 49424 / DSM 5305 / JCM 21570 / NBRC 103401 / IFAM 1448</strain>
    </source>
</reference>
<proteinExistence type="predicted"/>
<dbReference type="HOGENOM" id="CLU_2668779_0_0_0"/>
<evidence type="ECO:0000256" key="1">
    <source>
        <dbReference type="SAM" id="Phobius"/>
    </source>
</evidence>
<keyword evidence="1" id="KW-0812">Transmembrane</keyword>
<sequence length="75" mass="8317">MPQPTTPQQTNWKQLRRLAAIVLVCGFVGEYFLHDAVRTIGDPSGKGISFGLGGMFGLLLGFIIHLWTRKSRQTS</sequence>
<dbReference type="EMBL" id="CP002546">
    <property type="protein sequence ID" value="ADY57899.1"/>
    <property type="molecule type" value="Genomic_DNA"/>
</dbReference>
<feature type="transmembrane region" description="Helical" evidence="1">
    <location>
        <begin position="48"/>
        <end position="67"/>
    </location>
</feature>
<keyword evidence="3" id="KW-1185">Reference proteome</keyword>
<protein>
    <submittedName>
        <fullName evidence="2">Uncharacterized protein</fullName>
    </submittedName>
</protein>
<name>F0SPJ5_RUBBR</name>
<feature type="transmembrane region" description="Helical" evidence="1">
    <location>
        <begin position="15"/>
        <end position="33"/>
    </location>
</feature>
<dbReference type="STRING" id="756272.Plabr_0270"/>
<accession>F0SPJ5</accession>